<dbReference type="PIRSF" id="PIRSF018267">
    <property type="entry name" value="VSR_endonuc"/>
    <property type="match status" value="1"/>
</dbReference>
<dbReference type="GO" id="GO:0016787">
    <property type="term" value="F:hydrolase activity"/>
    <property type="evidence" value="ECO:0007669"/>
    <property type="project" value="UniProtKB-KW"/>
</dbReference>
<evidence type="ECO:0000313" key="7">
    <source>
        <dbReference type="EMBL" id="OZI62125.1"/>
    </source>
</evidence>
<dbReference type="NCBIfam" id="TIGR00632">
    <property type="entry name" value="vsr"/>
    <property type="match status" value="1"/>
</dbReference>
<comment type="similarity">
    <text evidence="6">Belongs to the vsr family.</text>
</comment>
<proteinExistence type="inferred from homology"/>
<keyword evidence="2 6" id="KW-0255">Endonuclease</keyword>
<evidence type="ECO:0000256" key="2">
    <source>
        <dbReference type="ARBA" id="ARBA00022759"/>
    </source>
</evidence>
<dbReference type="CDD" id="cd00221">
    <property type="entry name" value="Vsr"/>
    <property type="match status" value="1"/>
</dbReference>
<accession>A0A261UKG0</accession>
<dbReference type="GO" id="GO:0004519">
    <property type="term" value="F:endonuclease activity"/>
    <property type="evidence" value="ECO:0007669"/>
    <property type="project" value="UniProtKB-KW"/>
</dbReference>
<dbReference type="GO" id="GO:0006298">
    <property type="term" value="P:mismatch repair"/>
    <property type="evidence" value="ECO:0007669"/>
    <property type="project" value="UniProtKB-UniRule"/>
</dbReference>
<dbReference type="SUPFAM" id="SSF52980">
    <property type="entry name" value="Restriction endonuclease-like"/>
    <property type="match status" value="1"/>
</dbReference>
<keyword evidence="8" id="KW-1185">Reference proteome</keyword>
<evidence type="ECO:0000313" key="8">
    <source>
        <dbReference type="Proteomes" id="UP000215767"/>
    </source>
</evidence>
<dbReference type="Pfam" id="PF03852">
    <property type="entry name" value="Vsr"/>
    <property type="match status" value="1"/>
</dbReference>
<keyword evidence="3 6" id="KW-0227">DNA damage</keyword>
<sequence length="138" mass="16225">MDTLTAEHRSRVMSRIRGKDTQPEMAVRRTIHALGYRFRLHRRDLPGSPDIVLPKLKKAIFVHGCFWHRHARCKYAYVPKSNVDFWSKKFDANVRRDQASAEALKALQWNVLTVWECETKDIGKLFDVLKRFLSDATR</sequence>
<keyword evidence="5 6" id="KW-0234">DNA repair</keyword>
<dbReference type="Proteomes" id="UP000215767">
    <property type="component" value="Unassembled WGS sequence"/>
</dbReference>
<dbReference type="AlphaFoldDB" id="A0A261UKG0"/>
<keyword evidence="4 6" id="KW-0378">Hydrolase</keyword>
<comment type="caution">
    <text evidence="7">The sequence shown here is derived from an EMBL/GenBank/DDBJ whole genome shotgun (WGS) entry which is preliminary data.</text>
</comment>
<evidence type="ECO:0000256" key="5">
    <source>
        <dbReference type="ARBA" id="ARBA00023204"/>
    </source>
</evidence>
<dbReference type="RefSeq" id="WP_094843509.1">
    <property type="nucleotide sequence ID" value="NZ_NEVS01000004.1"/>
</dbReference>
<dbReference type="Gene3D" id="3.40.960.10">
    <property type="entry name" value="VSR Endonuclease"/>
    <property type="match status" value="1"/>
</dbReference>
<protein>
    <recommendedName>
        <fullName evidence="6">Very short patch repair endonuclease</fullName>
        <ecNumber evidence="6">3.1.-.-</ecNumber>
    </recommendedName>
</protein>
<evidence type="ECO:0000256" key="6">
    <source>
        <dbReference type="PIRNR" id="PIRNR018267"/>
    </source>
</evidence>
<evidence type="ECO:0000256" key="4">
    <source>
        <dbReference type="ARBA" id="ARBA00022801"/>
    </source>
</evidence>
<dbReference type="EC" id="3.1.-.-" evidence="6"/>
<dbReference type="EMBL" id="NEVS01000004">
    <property type="protein sequence ID" value="OZI62125.1"/>
    <property type="molecule type" value="Genomic_DNA"/>
</dbReference>
<comment type="function">
    <text evidence="6">May nick specific sequences that contain T:G mispairs resulting from m5C-deamination.</text>
</comment>
<gene>
    <name evidence="7" type="ORF">CAL28_23150</name>
</gene>
<evidence type="ECO:0000256" key="1">
    <source>
        <dbReference type="ARBA" id="ARBA00022722"/>
    </source>
</evidence>
<keyword evidence="1 6" id="KW-0540">Nuclease</keyword>
<dbReference type="OrthoDB" id="9801520at2"/>
<dbReference type="InterPro" id="IPR011335">
    <property type="entry name" value="Restrct_endonuc-II-like"/>
</dbReference>
<reference evidence="8" key="1">
    <citation type="submission" date="2017-05" db="EMBL/GenBank/DDBJ databases">
        <title>Complete and WGS of Bordetella genogroups.</title>
        <authorList>
            <person name="Spilker T."/>
            <person name="Lipuma J."/>
        </authorList>
    </citation>
    <scope>NUCLEOTIDE SEQUENCE [LARGE SCALE GENOMIC DNA]</scope>
    <source>
        <strain evidence="8">AU8856</strain>
    </source>
</reference>
<evidence type="ECO:0000256" key="3">
    <source>
        <dbReference type="ARBA" id="ARBA00022763"/>
    </source>
</evidence>
<dbReference type="InterPro" id="IPR004603">
    <property type="entry name" value="DNA_mismatch_endonuc_vsr"/>
</dbReference>
<name>A0A261UKG0_9BORD</name>
<organism evidence="7 8">
    <name type="scientific">Bordetella genomosp. 11</name>
    <dbReference type="NCBI Taxonomy" id="1416808"/>
    <lineage>
        <taxon>Bacteria</taxon>
        <taxon>Pseudomonadati</taxon>
        <taxon>Pseudomonadota</taxon>
        <taxon>Betaproteobacteria</taxon>
        <taxon>Burkholderiales</taxon>
        <taxon>Alcaligenaceae</taxon>
        <taxon>Bordetella</taxon>
    </lineage>
</organism>